<gene>
    <name evidence="1" type="ORF">THITH_13725</name>
</gene>
<dbReference type="RefSeq" id="WP_006748931.1">
    <property type="nucleotide sequence ID" value="NZ_CP007029.1"/>
</dbReference>
<dbReference type="Proteomes" id="UP000005289">
    <property type="component" value="Chromosome"/>
</dbReference>
<evidence type="ECO:0000313" key="1">
    <source>
        <dbReference type="EMBL" id="AHF00245.1"/>
    </source>
</evidence>
<name>W0DNT7_9GAMM</name>
<sequence length="45" mass="5010">MKHHPIRLNMSRLLGFRLYPEPPRTGTSAVLGAKIGSKLGKKPVR</sequence>
<dbReference type="HOGENOM" id="CLU_3206437_0_0_6"/>
<accession>W0DNT7</accession>
<dbReference type="KEGG" id="tti:THITH_13725"/>
<organism evidence="1 2">
    <name type="scientific">Thioalkalivibrio paradoxus ARh 1</name>
    <dbReference type="NCBI Taxonomy" id="713585"/>
    <lineage>
        <taxon>Bacteria</taxon>
        <taxon>Pseudomonadati</taxon>
        <taxon>Pseudomonadota</taxon>
        <taxon>Gammaproteobacteria</taxon>
        <taxon>Chromatiales</taxon>
        <taxon>Ectothiorhodospiraceae</taxon>
        <taxon>Thioalkalivibrio</taxon>
    </lineage>
</organism>
<dbReference type="STRING" id="713585.THITH_13725"/>
<protein>
    <submittedName>
        <fullName evidence="1">Uncharacterized protein</fullName>
    </submittedName>
</protein>
<proteinExistence type="predicted"/>
<reference evidence="1 2" key="1">
    <citation type="submission" date="2013-12" db="EMBL/GenBank/DDBJ databases">
        <authorList>
            <consortium name="DOE Joint Genome Institute"/>
            <person name="Muyzer G."/>
            <person name="Huntemann M."/>
            <person name="Han J."/>
            <person name="Chen A."/>
            <person name="Kyrpides N."/>
            <person name="Mavromatis K."/>
            <person name="Markowitz V."/>
            <person name="Palaniappan K."/>
            <person name="Ivanova N."/>
            <person name="Schaumberg A."/>
            <person name="Pati A."/>
            <person name="Liolios K."/>
            <person name="Nordberg H.P."/>
            <person name="Cantor M.N."/>
            <person name="Hua S.X."/>
            <person name="Woyke T."/>
        </authorList>
    </citation>
    <scope>NUCLEOTIDE SEQUENCE [LARGE SCALE GENOMIC DNA]</scope>
    <source>
        <strain evidence="1 2">ARh 1</strain>
    </source>
</reference>
<dbReference type="AlphaFoldDB" id="W0DNT7"/>
<evidence type="ECO:0000313" key="2">
    <source>
        <dbReference type="Proteomes" id="UP000005289"/>
    </source>
</evidence>
<keyword evidence="2" id="KW-1185">Reference proteome</keyword>
<dbReference type="EMBL" id="CP007029">
    <property type="protein sequence ID" value="AHF00245.1"/>
    <property type="molecule type" value="Genomic_DNA"/>
</dbReference>